<feature type="domain" description="HTH cro/C1-type" evidence="1">
    <location>
        <begin position="33"/>
        <end position="80"/>
    </location>
</feature>
<reference evidence="2 3" key="1">
    <citation type="submission" date="2024-09" db="EMBL/GenBank/DDBJ databases">
        <authorList>
            <person name="Sun Q."/>
            <person name="Mori K."/>
        </authorList>
    </citation>
    <scope>NUCLEOTIDE SEQUENCE [LARGE SCALE GENOMIC DNA]</scope>
    <source>
        <strain evidence="2 3">CICC 10874</strain>
    </source>
</reference>
<comment type="caution">
    <text evidence="2">The sequence shown here is derived from an EMBL/GenBank/DDBJ whole genome shotgun (WGS) entry which is preliminary data.</text>
</comment>
<dbReference type="Proteomes" id="UP001589793">
    <property type="component" value="Unassembled WGS sequence"/>
</dbReference>
<protein>
    <submittedName>
        <fullName evidence="2">Helix-turn-helix domain-containing protein</fullName>
    </submittedName>
</protein>
<dbReference type="Pfam" id="PF13443">
    <property type="entry name" value="HTH_26"/>
    <property type="match status" value="1"/>
</dbReference>
<proteinExistence type="predicted"/>
<sequence>MPLPPSTSLAVAAAVEHFRQQLELTIDGLVFATVMHGAEISVGRLRAIVHCEVSATVDELMILAVALDTTPAELLSFVPEDALWPEHQLPTAMPVIRLHDRIQQGDYDLAQARVGLAYAEQRLGWLRED</sequence>
<keyword evidence="3" id="KW-1185">Reference proteome</keyword>
<evidence type="ECO:0000313" key="2">
    <source>
        <dbReference type="EMBL" id="MFC0674568.1"/>
    </source>
</evidence>
<organism evidence="2 3">
    <name type="scientific">Brachybacterium hainanense</name>
    <dbReference type="NCBI Taxonomy" id="1541174"/>
    <lineage>
        <taxon>Bacteria</taxon>
        <taxon>Bacillati</taxon>
        <taxon>Actinomycetota</taxon>
        <taxon>Actinomycetes</taxon>
        <taxon>Micrococcales</taxon>
        <taxon>Dermabacteraceae</taxon>
        <taxon>Brachybacterium</taxon>
    </lineage>
</organism>
<dbReference type="EMBL" id="JBHLSV010000012">
    <property type="protein sequence ID" value="MFC0674568.1"/>
    <property type="molecule type" value="Genomic_DNA"/>
</dbReference>
<evidence type="ECO:0000259" key="1">
    <source>
        <dbReference type="Pfam" id="PF13443"/>
    </source>
</evidence>
<dbReference type="RefSeq" id="WP_376980780.1">
    <property type="nucleotide sequence ID" value="NZ_JBHLSV010000012.1"/>
</dbReference>
<evidence type="ECO:0000313" key="3">
    <source>
        <dbReference type="Proteomes" id="UP001589793"/>
    </source>
</evidence>
<name>A0ABV6RC79_9MICO</name>
<gene>
    <name evidence="2" type="ORF">ACFFF6_11435</name>
</gene>
<accession>A0ABV6RC79</accession>
<dbReference type="InterPro" id="IPR001387">
    <property type="entry name" value="Cro/C1-type_HTH"/>
</dbReference>